<keyword evidence="1" id="KW-1133">Transmembrane helix</keyword>
<accession>A0A1A9VTR3</accession>
<evidence type="ECO:0000313" key="3">
    <source>
        <dbReference type="Proteomes" id="UP000078200"/>
    </source>
</evidence>
<keyword evidence="1" id="KW-0812">Transmembrane</keyword>
<dbReference type="VEuPathDB" id="VectorBase:GAUT047282"/>
<protein>
    <submittedName>
        <fullName evidence="2">Uncharacterized protein</fullName>
    </submittedName>
</protein>
<feature type="transmembrane region" description="Helical" evidence="1">
    <location>
        <begin position="54"/>
        <end position="79"/>
    </location>
</feature>
<proteinExistence type="predicted"/>
<keyword evidence="1" id="KW-0472">Membrane</keyword>
<dbReference type="AlphaFoldDB" id="A0A1A9VTR3"/>
<evidence type="ECO:0000256" key="1">
    <source>
        <dbReference type="SAM" id="Phobius"/>
    </source>
</evidence>
<organism evidence="2 3">
    <name type="scientific">Glossina austeni</name>
    <name type="common">Savannah tsetse fly</name>
    <dbReference type="NCBI Taxonomy" id="7395"/>
    <lineage>
        <taxon>Eukaryota</taxon>
        <taxon>Metazoa</taxon>
        <taxon>Ecdysozoa</taxon>
        <taxon>Arthropoda</taxon>
        <taxon>Hexapoda</taxon>
        <taxon>Insecta</taxon>
        <taxon>Pterygota</taxon>
        <taxon>Neoptera</taxon>
        <taxon>Endopterygota</taxon>
        <taxon>Diptera</taxon>
        <taxon>Brachycera</taxon>
        <taxon>Muscomorpha</taxon>
        <taxon>Hippoboscoidea</taxon>
        <taxon>Glossinidae</taxon>
        <taxon>Glossina</taxon>
    </lineage>
</organism>
<evidence type="ECO:0000313" key="2">
    <source>
        <dbReference type="EnsemblMetazoa" id="GAUT047282-PA"/>
    </source>
</evidence>
<name>A0A1A9VTR3_GLOAU</name>
<sequence>MFKVQKCYKSFAKKKHHHHHHYHHHYHHCDDHHDRQLPVDDCEWRPSHSKGNRWHIFSFSLLLCSYYLSSSATVELFAFQMEALTKLKLILTECKFSFTEKCQKLPVISNTVVDSNKNDIHT</sequence>
<dbReference type="EnsemblMetazoa" id="GAUT047282-RA">
    <property type="protein sequence ID" value="GAUT047282-PA"/>
    <property type="gene ID" value="GAUT047282"/>
</dbReference>
<keyword evidence="3" id="KW-1185">Reference proteome</keyword>
<reference evidence="2" key="1">
    <citation type="submission" date="2020-05" db="UniProtKB">
        <authorList>
            <consortium name="EnsemblMetazoa"/>
        </authorList>
    </citation>
    <scope>IDENTIFICATION</scope>
    <source>
        <strain evidence="2">TTRI</strain>
    </source>
</reference>
<dbReference type="Proteomes" id="UP000078200">
    <property type="component" value="Unassembled WGS sequence"/>
</dbReference>